<gene>
    <name evidence="1" type="ORF">L6164_007873</name>
</gene>
<reference evidence="1 2" key="1">
    <citation type="journal article" date="2022" name="DNA Res.">
        <title>Chromosomal-level genome assembly of the orchid tree Bauhinia variegata (Leguminosae; Cercidoideae) supports the allotetraploid origin hypothesis of Bauhinia.</title>
        <authorList>
            <person name="Zhong Y."/>
            <person name="Chen Y."/>
            <person name="Zheng D."/>
            <person name="Pang J."/>
            <person name="Liu Y."/>
            <person name="Luo S."/>
            <person name="Meng S."/>
            <person name="Qian L."/>
            <person name="Wei D."/>
            <person name="Dai S."/>
            <person name="Zhou R."/>
        </authorList>
    </citation>
    <scope>NUCLEOTIDE SEQUENCE [LARGE SCALE GENOMIC DNA]</scope>
    <source>
        <strain evidence="1">BV-YZ2020</strain>
    </source>
</reference>
<proteinExistence type="predicted"/>
<accession>A0ACB9PDX8</accession>
<evidence type="ECO:0000313" key="1">
    <source>
        <dbReference type="EMBL" id="KAI4347022.1"/>
    </source>
</evidence>
<keyword evidence="2" id="KW-1185">Reference proteome</keyword>
<dbReference type="EMBL" id="CM039429">
    <property type="protein sequence ID" value="KAI4347022.1"/>
    <property type="molecule type" value="Genomic_DNA"/>
</dbReference>
<comment type="caution">
    <text evidence="1">The sequence shown here is derived from an EMBL/GenBank/DDBJ whole genome shotgun (WGS) entry which is preliminary data.</text>
</comment>
<dbReference type="Proteomes" id="UP000828941">
    <property type="component" value="Chromosome 4"/>
</dbReference>
<name>A0ACB9PDX8_BAUVA</name>
<protein>
    <submittedName>
        <fullName evidence="1">Uncharacterized protein</fullName>
    </submittedName>
</protein>
<sequence length="151" mass="16265">MPSRSNVSTGFAILFIYLAVLARFFYHATASTPCSRQCIAENCHSVGIRYGKYCGVGYTGCPGEKPCDDLDACCQHHDDCVTNYGLTDVTCHEKLKKCLKTAEKSGNEGFSKECPYSTAAATMIHGMDLAIALSQLGDAFGSVSDINVKTQ</sequence>
<organism evidence="1 2">
    <name type="scientific">Bauhinia variegata</name>
    <name type="common">Purple orchid tree</name>
    <name type="synonym">Phanera variegata</name>
    <dbReference type="NCBI Taxonomy" id="167791"/>
    <lineage>
        <taxon>Eukaryota</taxon>
        <taxon>Viridiplantae</taxon>
        <taxon>Streptophyta</taxon>
        <taxon>Embryophyta</taxon>
        <taxon>Tracheophyta</taxon>
        <taxon>Spermatophyta</taxon>
        <taxon>Magnoliopsida</taxon>
        <taxon>eudicotyledons</taxon>
        <taxon>Gunneridae</taxon>
        <taxon>Pentapetalae</taxon>
        <taxon>rosids</taxon>
        <taxon>fabids</taxon>
        <taxon>Fabales</taxon>
        <taxon>Fabaceae</taxon>
        <taxon>Cercidoideae</taxon>
        <taxon>Cercideae</taxon>
        <taxon>Bauhiniinae</taxon>
        <taxon>Bauhinia</taxon>
    </lineage>
</organism>
<evidence type="ECO:0000313" key="2">
    <source>
        <dbReference type="Proteomes" id="UP000828941"/>
    </source>
</evidence>